<dbReference type="RefSeq" id="XP_046074171.1">
    <property type="nucleotide sequence ID" value="XM_046220100.1"/>
</dbReference>
<dbReference type="Gene3D" id="4.10.240.10">
    <property type="entry name" value="Zn(2)-C6 fungal-type DNA-binding domain"/>
    <property type="match status" value="1"/>
</dbReference>
<keyword evidence="8" id="KW-1185">Reference proteome</keyword>
<dbReference type="SUPFAM" id="SSF57701">
    <property type="entry name" value="Zn2/Cys6 DNA-binding domain"/>
    <property type="match status" value="1"/>
</dbReference>
<dbReference type="SMART" id="SM00066">
    <property type="entry name" value="GAL4"/>
    <property type="match status" value="1"/>
</dbReference>
<name>A0AAD4KUZ0_9EURO</name>
<dbReference type="GO" id="GO:0008270">
    <property type="term" value="F:zinc ion binding"/>
    <property type="evidence" value="ECO:0007669"/>
    <property type="project" value="InterPro"/>
</dbReference>
<keyword evidence="2" id="KW-0238">DNA-binding</keyword>
<reference evidence="7" key="1">
    <citation type="submission" date="2021-12" db="EMBL/GenBank/DDBJ databases">
        <title>Convergent genome expansion in fungi linked to evolution of root-endophyte symbiosis.</title>
        <authorList>
            <consortium name="DOE Joint Genome Institute"/>
            <person name="Ke Y.-H."/>
            <person name="Bonito G."/>
            <person name="Liao H.-L."/>
            <person name="Looney B."/>
            <person name="Rojas-Flechas A."/>
            <person name="Nash J."/>
            <person name="Hameed K."/>
            <person name="Schadt C."/>
            <person name="Martin F."/>
            <person name="Crous P.W."/>
            <person name="Miettinen O."/>
            <person name="Magnuson J.K."/>
            <person name="Labbe J."/>
            <person name="Jacobson D."/>
            <person name="Doktycz M.J."/>
            <person name="Veneault-Fourrey C."/>
            <person name="Kuo A."/>
            <person name="Mondo S."/>
            <person name="Calhoun S."/>
            <person name="Riley R."/>
            <person name="Ohm R."/>
            <person name="LaButti K."/>
            <person name="Andreopoulos B."/>
            <person name="Pangilinan J."/>
            <person name="Nolan M."/>
            <person name="Tritt A."/>
            <person name="Clum A."/>
            <person name="Lipzen A."/>
            <person name="Daum C."/>
            <person name="Barry K."/>
            <person name="Grigoriev I.V."/>
            <person name="Vilgalys R."/>
        </authorList>
    </citation>
    <scope>NUCLEOTIDE SEQUENCE</scope>
    <source>
        <strain evidence="7">PMI_201</strain>
    </source>
</reference>
<dbReference type="Proteomes" id="UP001201262">
    <property type="component" value="Unassembled WGS sequence"/>
</dbReference>
<dbReference type="PROSITE" id="PS50048">
    <property type="entry name" value="ZN2_CY6_FUNGAL_2"/>
    <property type="match status" value="1"/>
</dbReference>
<keyword evidence="1" id="KW-0805">Transcription regulation</keyword>
<evidence type="ECO:0000313" key="8">
    <source>
        <dbReference type="Proteomes" id="UP001201262"/>
    </source>
</evidence>
<dbReference type="InterPro" id="IPR001138">
    <property type="entry name" value="Zn2Cys6_DnaBD"/>
</dbReference>
<evidence type="ECO:0000256" key="5">
    <source>
        <dbReference type="SAM" id="MobiDB-lite"/>
    </source>
</evidence>
<proteinExistence type="predicted"/>
<dbReference type="Pfam" id="PF00172">
    <property type="entry name" value="Zn_clus"/>
    <property type="match status" value="1"/>
</dbReference>
<dbReference type="GO" id="GO:0000976">
    <property type="term" value="F:transcription cis-regulatory region binding"/>
    <property type="evidence" value="ECO:0007669"/>
    <property type="project" value="TreeGrafter"/>
</dbReference>
<dbReference type="EMBL" id="JAJTJA010000004">
    <property type="protein sequence ID" value="KAH8700465.1"/>
    <property type="molecule type" value="Genomic_DNA"/>
</dbReference>
<dbReference type="InterPro" id="IPR036864">
    <property type="entry name" value="Zn2-C6_fun-type_DNA-bd_sf"/>
</dbReference>
<dbReference type="GO" id="GO:0045944">
    <property type="term" value="P:positive regulation of transcription by RNA polymerase II"/>
    <property type="evidence" value="ECO:0007669"/>
    <property type="project" value="TreeGrafter"/>
</dbReference>
<feature type="compositionally biased region" description="Polar residues" evidence="5">
    <location>
        <begin position="94"/>
        <end position="104"/>
    </location>
</feature>
<dbReference type="GeneID" id="70250387"/>
<dbReference type="PANTHER" id="PTHR37534">
    <property type="entry name" value="TRANSCRIPTIONAL ACTIVATOR PROTEIN UGA3"/>
    <property type="match status" value="1"/>
</dbReference>
<evidence type="ECO:0000256" key="3">
    <source>
        <dbReference type="ARBA" id="ARBA00023163"/>
    </source>
</evidence>
<dbReference type="GO" id="GO:0005634">
    <property type="term" value="C:nucleus"/>
    <property type="evidence" value="ECO:0007669"/>
    <property type="project" value="TreeGrafter"/>
</dbReference>
<feature type="compositionally biased region" description="Basic and acidic residues" evidence="5">
    <location>
        <begin position="111"/>
        <end position="120"/>
    </location>
</feature>
<feature type="domain" description="Zn(2)-C6 fungal-type" evidence="6">
    <location>
        <begin position="17"/>
        <end position="47"/>
    </location>
</feature>
<evidence type="ECO:0000313" key="7">
    <source>
        <dbReference type="EMBL" id="KAH8700465.1"/>
    </source>
</evidence>
<evidence type="ECO:0000256" key="4">
    <source>
        <dbReference type="ARBA" id="ARBA00023242"/>
    </source>
</evidence>
<organism evidence="7 8">
    <name type="scientific">Talaromyces proteolyticus</name>
    <dbReference type="NCBI Taxonomy" id="1131652"/>
    <lineage>
        <taxon>Eukaryota</taxon>
        <taxon>Fungi</taxon>
        <taxon>Dikarya</taxon>
        <taxon>Ascomycota</taxon>
        <taxon>Pezizomycotina</taxon>
        <taxon>Eurotiomycetes</taxon>
        <taxon>Eurotiomycetidae</taxon>
        <taxon>Eurotiales</taxon>
        <taxon>Trichocomaceae</taxon>
        <taxon>Talaromyces</taxon>
        <taxon>Talaromyces sect. Bacilispori</taxon>
    </lineage>
</organism>
<evidence type="ECO:0000256" key="1">
    <source>
        <dbReference type="ARBA" id="ARBA00023015"/>
    </source>
</evidence>
<protein>
    <recommendedName>
        <fullName evidence="6">Zn(2)-C6 fungal-type domain-containing protein</fullName>
    </recommendedName>
</protein>
<keyword evidence="4" id="KW-0539">Nucleus</keyword>
<dbReference type="AlphaFoldDB" id="A0AAD4KUZ0"/>
<feature type="region of interest" description="Disordered" evidence="5">
    <location>
        <begin position="80"/>
        <end position="129"/>
    </location>
</feature>
<accession>A0AAD4KUZ0</accession>
<evidence type="ECO:0000259" key="6">
    <source>
        <dbReference type="PROSITE" id="PS50048"/>
    </source>
</evidence>
<dbReference type="CDD" id="cd00067">
    <property type="entry name" value="GAL4"/>
    <property type="match status" value="1"/>
</dbReference>
<dbReference type="PROSITE" id="PS00463">
    <property type="entry name" value="ZN2_CY6_FUNGAL_1"/>
    <property type="match status" value="1"/>
</dbReference>
<comment type="caution">
    <text evidence="7">The sequence shown here is derived from an EMBL/GenBank/DDBJ whole genome shotgun (WGS) entry which is preliminary data.</text>
</comment>
<gene>
    <name evidence="7" type="ORF">BGW36DRAFT_425289</name>
</gene>
<evidence type="ECO:0000256" key="2">
    <source>
        <dbReference type="ARBA" id="ARBA00023125"/>
    </source>
</evidence>
<dbReference type="GO" id="GO:0000981">
    <property type="term" value="F:DNA-binding transcription factor activity, RNA polymerase II-specific"/>
    <property type="evidence" value="ECO:0007669"/>
    <property type="project" value="InterPro"/>
</dbReference>
<dbReference type="PANTHER" id="PTHR37534:SF4">
    <property type="entry name" value="ZN(II)2CYS6 TRANSCRIPTION FACTOR (EUROFUNG)"/>
    <property type="match status" value="1"/>
</dbReference>
<sequence>MPAKRTTQPGKQRVRTGCLTCRRRRRKCDEQKPCCANCETKGFTCKYPSKVTFVPAVNPSDVQSNGNTIRFINHTNNAPFVSHSSRGRDDLQYTPASTPGQNDISHPLTPHIEENRRHDGLTNTNDSGSLLLNQRNASISHRSGGGLLPAYTLDVETGLLRHFRYNISPCMDVGDPGSSFGLNCMISARNNRPLLASILALAAYQRSLVVSAGADEDLADSRRFRSEAENSLAVEENRFTRRLGYTFLIMQDFFSPGPSQWRKLSDYLLGSLADIIVQPTLEDDFKEPLFWMAFKVDLAASVIFSQPPQTPSFSFVQNSQPQSVRSIYQRVHFLLGETLYLIFQGRDPSDCRLDVEQAELLESSQESRPLSRWTYLWTECQKWYKALPVQVQPILEIRGLDAKQIDPSTTSSFPVLIYTTPLALVANAIYHITSLLLLNYRPRYLKTLPGPRGVTSPTWHSQSIAGIATSNESVGQWDPILIAGLLLIARGMTHKSQQLELLDQLRRITAITGISLEQEIESIKSKIHMSRRDEDEVS</sequence>
<keyword evidence="3" id="KW-0804">Transcription</keyword>